<evidence type="ECO:0000313" key="3">
    <source>
        <dbReference type="Proteomes" id="UP000245166"/>
    </source>
</evidence>
<reference evidence="2 3" key="1">
    <citation type="submission" date="2018-03" db="EMBL/GenBank/DDBJ databases">
        <title>Genome assembly of novel Miniimonas species PCH200.</title>
        <authorList>
            <person name="Thakur V."/>
            <person name="Kumar V."/>
            <person name="Singh D."/>
        </authorList>
    </citation>
    <scope>NUCLEOTIDE SEQUENCE [LARGE SCALE GENOMIC DNA]</scope>
    <source>
        <strain evidence="2 3">PCH200</strain>
    </source>
</reference>
<dbReference type="Gene3D" id="1.20.120.450">
    <property type="entry name" value="dinb family like domain"/>
    <property type="match status" value="1"/>
</dbReference>
<gene>
    <name evidence="2" type="ORF">C8046_08090</name>
</gene>
<dbReference type="Pfam" id="PF11716">
    <property type="entry name" value="MDMPI_N"/>
    <property type="match status" value="1"/>
</dbReference>
<dbReference type="InterPro" id="IPR034660">
    <property type="entry name" value="DinB/YfiT-like"/>
</dbReference>
<dbReference type="InterPro" id="IPR024344">
    <property type="entry name" value="MDMPI_metal-binding"/>
</dbReference>
<proteinExistence type="predicted"/>
<feature type="domain" description="Mycothiol-dependent maleylpyruvate isomerase metal-binding" evidence="1">
    <location>
        <begin position="16"/>
        <end position="162"/>
    </location>
</feature>
<organism evidence="2 3">
    <name type="scientific">Serinibacter arcticus</name>
    <dbReference type="NCBI Taxonomy" id="1655435"/>
    <lineage>
        <taxon>Bacteria</taxon>
        <taxon>Bacillati</taxon>
        <taxon>Actinomycetota</taxon>
        <taxon>Actinomycetes</taxon>
        <taxon>Micrococcales</taxon>
        <taxon>Beutenbergiaceae</taxon>
        <taxon>Serinibacter</taxon>
    </lineage>
</organism>
<name>A0A2U1ZUG6_9MICO</name>
<keyword evidence="3" id="KW-1185">Reference proteome</keyword>
<dbReference type="RefSeq" id="WP_109228999.1">
    <property type="nucleotide sequence ID" value="NZ_PYHR01000002.1"/>
</dbReference>
<dbReference type="AlphaFoldDB" id="A0A2U1ZUG6"/>
<dbReference type="OrthoDB" id="8481083at2"/>
<accession>A0A2U1ZUG6</accession>
<protein>
    <recommendedName>
        <fullName evidence="1">Mycothiol-dependent maleylpyruvate isomerase metal-binding domain-containing protein</fullName>
    </recommendedName>
</protein>
<evidence type="ECO:0000313" key="2">
    <source>
        <dbReference type="EMBL" id="PWD50618.1"/>
    </source>
</evidence>
<dbReference type="GO" id="GO:0046872">
    <property type="term" value="F:metal ion binding"/>
    <property type="evidence" value="ECO:0007669"/>
    <property type="project" value="InterPro"/>
</dbReference>
<comment type="caution">
    <text evidence="2">The sequence shown here is derived from an EMBL/GenBank/DDBJ whole genome shotgun (WGS) entry which is preliminary data.</text>
</comment>
<sequence length="239" mass="25945">MSDIAVDPALLDADLAEQSSAVVDWLRTLDDDVFDTSALPDWRVRDLVAHLGQAMTVLAGAEAADGEQDVHGDERRHDLASYLASYADNAAGIHARAVELAQEHAADPVGDVEEKVGLAVANLTRLRADGVSVVRVRRGLIPLTSLVLTRLVELVVHADDLARAVHVTTPVDPTARTIVAQQLLAILRRRSGYELDVVDERAWVRLATGRITWDERGTALRPGNLSEGLPDLRPFLPLL</sequence>
<dbReference type="EMBL" id="PYHR01000002">
    <property type="protein sequence ID" value="PWD50618.1"/>
    <property type="molecule type" value="Genomic_DNA"/>
</dbReference>
<evidence type="ECO:0000259" key="1">
    <source>
        <dbReference type="Pfam" id="PF11716"/>
    </source>
</evidence>
<dbReference type="SUPFAM" id="SSF109854">
    <property type="entry name" value="DinB/YfiT-like putative metalloenzymes"/>
    <property type="match status" value="1"/>
</dbReference>
<dbReference type="Proteomes" id="UP000245166">
    <property type="component" value="Unassembled WGS sequence"/>
</dbReference>